<feature type="region of interest" description="Disordered" evidence="1">
    <location>
        <begin position="85"/>
        <end position="106"/>
    </location>
</feature>
<proteinExistence type="predicted"/>
<gene>
    <name evidence="3" type="ORF">KTC_55190</name>
</gene>
<keyword evidence="2" id="KW-1133">Transmembrane helix</keyword>
<sequence length="292" mass="31359">MTCTHCGFSVSPARSHCPRCGLPVETGQAHFEGQQPLVLTAPDMTEGSYPLPMSETMLGLEEYALSPEAAVHTDGQLVQPFPEFEFQDPSSRQPTSARPLLEPKTGFLGGPHSTRFGFTLSALCLLAGAMILVFVAVMAPGLSGKTGNGPNNSPLTIEEKPTKVADHPTATTIPTEVSAFPGEKYIDNVQLGSSVDRTSARITVPATSFRLGQTVYITMAVHPERPGALCLYWYINNSLLHYLPYEASNASISYWFAVKPAVAGNGSVEVYWASTPACIDKQLAYRGSFNIG</sequence>
<protein>
    <submittedName>
        <fullName evidence="3">Uncharacterized protein</fullName>
    </submittedName>
</protein>
<feature type="transmembrane region" description="Helical" evidence="2">
    <location>
        <begin position="116"/>
        <end position="139"/>
    </location>
</feature>
<dbReference type="EMBL" id="AP019376">
    <property type="protein sequence ID" value="BBH90768.1"/>
    <property type="molecule type" value="Genomic_DNA"/>
</dbReference>
<reference evidence="3" key="1">
    <citation type="submission" date="2018-12" db="EMBL/GenBank/DDBJ databases">
        <title>Novel natural products biosynthetic potential of the class Ktedonobacteria.</title>
        <authorList>
            <person name="Zheng Y."/>
            <person name="Saitou A."/>
            <person name="Wang C.M."/>
            <person name="Toyoda A."/>
            <person name="Minakuchi Y."/>
            <person name="Sekiguchi Y."/>
            <person name="Ueda K."/>
            <person name="Takano H."/>
            <person name="Sakai Y."/>
            <person name="Yokota A."/>
            <person name="Yabe S."/>
        </authorList>
    </citation>
    <scope>NUCLEOTIDE SEQUENCE</scope>
    <source>
        <strain evidence="3">COM3</strain>
    </source>
</reference>
<evidence type="ECO:0000256" key="1">
    <source>
        <dbReference type="SAM" id="MobiDB-lite"/>
    </source>
</evidence>
<accession>A0A455STF0</accession>
<keyword evidence="2" id="KW-0812">Transmembrane</keyword>
<evidence type="ECO:0000256" key="2">
    <source>
        <dbReference type="SAM" id="Phobius"/>
    </source>
</evidence>
<evidence type="ECO:0000313" key="3">
    <source>
        <dbReference type="EMBL" id="BBH90768.1"/>
    </source>
</evidence>
<keyword evidence="2" id="KW-0472">Membrane</keyword>
<organism evidence="3">
    <name type="scientific">Thermosporothrix sp. COM3</name>
    <dbReference type="NCBI Taxonomy" id="2490863"/>
    <lineage>
        <taxon>Bacteria</taxon>
        <taxon>Bacillati</taxon>
        <taxon>Chloroflexota</taxon>
        <taxon>Ktedonobacteria</taxon>
        <taxon>Ktedonobacterales</taxon>
        <taxon>Thermosporotrichaceae</taxon>
        <taxon>Thermosporothrix</taxon>
    </lineage>
</organism>
<dbReference type="AlphaFoldDB" id="A0A455STF0"/>
<name>A0A455STF0_9CHLR</name>